<sequence>MIEIAKITDARINVEYPIEINDRFSGSLDYLIRTQQELIVVEAKKGDLDKGFNQLSAELIALDKYEEDNTEDILYGAVTMGNVWGFGVLQRDKKYIIKDINTYTIPRNTDEVFSILVRNSDFR</sequence>
<evidence type="ECO:0008006" key="2">
    <source>
        <dbReference type="Google" id="ProtNLM"/>
    </source>
</evidence>
<accession>A0A450TZX6</accession>
<evidence type="ECO:0000313" key="1">
    <source>
        <dbReference type="EMBL" id="VFJ75623.1"/>
    </source>
</evidence>
<gene>
    <name evidence="1" type="ORF">BECKFW1821C_GA0114237_108212</name>
</gene>
<protein>
    <recommendedName>
        <fullName evidence="2">Type I restriction enzyme R protein N terminus (HSDR_N)</fullName>
    </recommendedName>
</protein>
<dbReference type="EMBL" id="CAADFE010000082">
    <property type="protein sequence ID" value="VFJ75623.1"/>
    <property type="molecule type" value="Genomic_DNA"/>
</dbReference>
<dbReference type="AlphaFoldDB" id="A0A450TZX6"/>
<organism evidence="1">
    <name type="scientific">Candidatus Kentrum sp. FW</name>
    <dbReference type="NCBI Taxonomy" id="2126338"/>
    <lineage>
        <taxon>Bacteria</taxon>
        <taxon>Pseudomonadati</taxon>
        <taxon>Pseudomonadota</taxon>
        <taxon>Gammaproteobacteria</taxon>
        <taxon>Candidatus Kentrum</taxon>
    </lineage>
</organism>
<proteinExistence type="predicted"/>
<reference evidence="1" key="1">
    <citation type="submission" date="2019-02" db="EMBL/GenBank/DDBJ databases">
        <authorList>
            <person name="Gruber-Vodicka R. H."/>
            <person name="Seah K. B. B."/>
        </authorList>
    </citation>
    <scope>NUCLEOTIDE SEQUENCE</scope>
    <source>
        <strain evidence="1">BECK_BZ131</strain>
    </source>
</reference>
<name>A0A450TZX6_9GAMM</name>